<proteinExistence type="predicted"/>
<keyword evidence="8" id="KW-1185">Reference proteome</keyword>
<reference evidence="6" key="2">
    <citation type="submission" date="2018-05" db="EMBL/GenBank/DDBJ databases">
        <title>Prevalence of plasmid-borne benzalkonium chloride resistance cassette bcrABC and cadmium resistance cadA genes in nonpathogenic Listeria spp. isolated from food-processing environments.</title>
        <authorList>
            <person name="Korsak D."/>
            <person name="Chmielowska C."/>
            <person name="Szuplewska M."/>
            <person name="Bartosik D."/>
        </authorList>
    </citation>
    <scope>NUCLEOTIDE SEQUENCE</scope>
    <source>
        <strain evidence="6">40/07</strain>
        <plasmid evidence="6">pLIS1</plasmid>
    </source>
</reference>
<evidence type="ECO:0000256" key="2">
    <source>
        <dbReference type="ARBA" id="ARBA00022759"/>
    </source>
</evidence>
<dbReference type="SMART" id="SM00318">
    <property type="entry name" value="SNc"/>
    <property type="match status" value="1"/>
</dbReference>
<dbReference type="RefSeq" id="WP_003725262.1">
    <property type="nucleotide sequence ID" value="NZ_JAERVU010000008.1"/>
</dbReference>
<keyword evidence="6" id="KW-0614">Plasmid</keyword>
<dbReference type="Gene3D" id="2.40.50.90">
    <property type="match status" value="1"/>
</dbReference>
<keyword evidence="3" id="KW-0378">Hydrolase</keyword>
<dbReference type="PANTHER" id="PTHR12302">
    <property type="entry name" value="EBNA2 BINDING PROTEIN P100"/>
    <property type="match status" value="1"/>
</dbReference>
<evidence type="ECO:0000313" key="8">
    <source>
        <dbReference type="Proteomes" id="UP000219632"/>
    </source>
</evidence>
<evidence type="ECO:0000313" key="6">
    <source>
        <dbReference type="EMBL" id="AWW22394.1"/>
    </source>
</evidence>
<reference evidence="7 8" key="1">
    <citation type="submission" date="2017-09" db="EMBL/GenBank/DDBJ databases">
        <title>Draft Genomes of 144 Listeria Monocytogenes isolates from foods.</title>
        <authorList>
            <person name="Wu C.H."/>
            <person name="Ng J."/>
            <person name="Kiang D."/>
            <person name="Chen C.-Y."/>
            <person name="Frink S."/>
            <person name="Lafrades M."/>
            <person name="Morales C."/>
            <person name="Park P."/>
            <person name="Zwick M."/>
        </authorList>
    </citation>
    <scope>NUCLEOTIDE SEQUENCE [LARGE SCALE GENOMIC DNA]</scope>
    <source>
        <strain evidence="7 8">CDPHFDLB-F14M01633.75-2</strain>
    </source>
</reference>
<dbReference type="PROSITE" id="PS50830">
    <property type="entry name" value="TNASE_3"/>
    <property type="match status" value="1"/>
</dbReference>
<sequence>MKKYLVLVLTTLLLLSGCSFSFTPNQGMVKIPDEPDLVQKKARVVRVIDGDTLILAMGNQQKRVRLLLIDTPESVKPGVSVQPVAKEASDYLKESLTDQDVTYAYDLGNKQDKYGRELCYVFVEGTLVQKDLIERGYAIVRYAEAPNTTYLEELKNAEKIAKEQHFGVWGIDDYVQSKNGDESFNMKEDANK</sequence>
<dbReference type="Pfam" id="PF00565">
    <property type="entry name" value="SNase"/>
    <property type="match status" value="1"/>
</dbReference>
<evidence type="ECO:0000256" key="3">
    <source>
        <dbReference type="ARBA" id="ARBA00022801"/>
    </source>
</evidence>
<keyword evidence="1" id="KW-0540">Nuclease</keyword>
<accession>A0A2Z4HVN0</accession>
<evidence type="ECO:0000259" key="5">
    <source>
        <dbReference type="PROSITE" id="PS50830"/>
    </source>
</evidence>
<dbReference type="GO" id="GO:0016787">
    <property type="term" value="F:hydrolase activity"/>
    <property type="evidence" value="ECO:0007669"/>
    <property type="project" value="UniProtKB-KW"/>
</dbReference>
<dbReference type="EMBL" id="MH382833">
    <property type="protein sequence ID" value="AWW22394.1"/>
    <property type="molecule type" value="Genomic_DNA"/>
</dbReference>
<gene>
    <name evidence="7" type="ORF">AFZ32_12895</name>
    <name evidence="6" type="ORF">pLIS100095</name>
</gene>
<geneLocation type="plasmid" evidence="6">
    <name>pLIS1</name>
</geneLocation>
<organism evidence="6">
    <name type="scientific">Listeria welshimeri</name>
    <dbReference type="NCBI Taxonomy" id="1643"/>
    <lineage>
        <taxon>Bacteria</taxon>
        <taxon>Bacillati</taxon>
        <taxon>Bacillota</taxon>
        <taxon>Bacilli</taxon>
        <taxon>Bacillales</taxon>
        <taxon>Listeriaceae</taxon>
        <taxon>Listeria</taxon>
    </lineage>
</organism>
<keyword evidence="4" id="KW-0732">Signal</keyword>
<dbReference type="GO" id="GO:0003676">
    <property type="term" value="F:nucleic acid binding"/>
    <property type="evidence" value="ECO:0007669"/>
    <property type="project" value="InterPro"/>
</dbReference>
<dbReference type="AlphaFoldDB" id="A0A2Z4HVN0"/>
<protein>
    <submittedName>
        <fullName evidence="6">Thermonuclease</fullName>
    </submittedName>
</protein>
<dbReference type="InterPro" id="IPR016071">
    <property type="entry name" value="Staphylococal_nuclease_OB-fold"/>
</dbReference>
<dbReference type="PROSITE" id="PS01123">
    <property type="entry name" value="TNASE_1"/>
    <property type="match status" value="1"/>
</dbReference>
<feature type="domain" description="TNase-like" evidence="5">
    <location>
        <begin position="38"/>
        <end position="171"/>
    </location>
</feature>
<feature type="chain" id="PRO_5016370017" evidence="4">
    <location>
        <begin position="22"/>
        <end position="192"/>
    </location>
</feature>
<dbReference type="InterPro" id="IPR035437">
    <property type="entry name" value="SNase_OB-fold_sf"/>
</dbReference>
<dbReference type="EMBL" id="NYPG01000009">
    <property type="protein sequence ID" value="PDK40349.1"/>
    <property type="molecule type" value="Genomic_DNA"/>
</dbReference>
<evidence type="ECO:0000256" key="4">
    <source>
        <dbReference type="SAM" id="SignalP"/>
    </source>
</evidence>
<name>A0A2Z4HVN0_LISWE</name>
<dbReference type="PROSITE" id="PS51257">
    <property type="entry name" value="PROKAR_LIPOPROTEIN"/>
    <property type="match status" value="1"/>
</dbReference>
<evidence type="ECO:0000256" key="1">
    <source>
        <dbReference type="ARBA" id="ARBA00022722"/>
    </source>
</evidence>
<dbReference type="Proteomes" id="UP000219632">
    <property type="component" value="Unassembled WGS sequence"/>
</dbReference>
<dbReference type="PANTHER" id="PTHR12302:SF3">
    <property type="entry name" value="SERINE_THREONINE-PROTEIN KINASE 31"/>
    <property type="match status" value="1"/>
</dbReference>
<feature type="signal peptide" evidence="4">
    <location>
        <begin position="1"/>
        <end position="21"/>
    </location>
</feature>
<evidence type="ECO:0000313" key="7">
    <source>
        <dbReference type="EMBL" id="PDK40349.1"/>
    </source>
</evidence>
<dbReference type="SUPFAM" id="SSF50199">
    <property type="entry name" value="Staphylococcal nuclease"/>
    <property type="match status" value="1"/>
</dbReference>
<dbReference type="GO" id="GO:0004519">
    <property type="term" value="F:endonuclease activity"/>
    <property type="evidence" value="ECO:0007669"/>
    <property type="project" value="UniProtKB-KW"/>
</dbReference>
<dbReference type="InterPro" id="IPR002071">
    <property type="entry name" value="Thermonucl_AS"/>
</dbReference>
<keyword evidence="2" id="KW-0255">Endonuclease</keyword>